<dbReference type="Pfam" id="PF00501">
    <property type="entry name" value="AMP-binding"/>
    <property type="match status" value="1"/>
</dbReference>
<evidence type="ECO:0000256" key="1">
    <source>
        <dbReference type="SAM" id="MobiDB-lite"/>
    </source>
</evidence>
<evidence type="ECO:0000313" key="5">
    <source>
        <dbReference type="Proteomes" id="UP000295097"/>
    </source>
</evidence>
<feature type="domain" description="AMP-dependent synthetase/ligase" evidence="2">
    <location>
        <begin position="45"/>
        <end position="436"/>
    </location>
</feature>
<dbReference type="InterPro" id="IPR042099">
    <property type="entry name" value="ANL_N_sf"/>
</dbReference>
<dbReference type="InterPro" id="IPR050237">
    <property type="entry name" value="ATP-dep_AMP-bd_enzyme"/>
</dbReference>
<dbReference type="InterPro" id="IPR000873">
    <property type="entry name" value="AMP-dep_synth/lig_dom"/>
</dbReference>
<dbReference type="Pfam" id="PF13193">
    <property type="entry name" value="AMP-binding_C"/>
    <property type="match status" value="1"/>
</dbReference>
<comment type="caution">
    <text evidence="4">The sequence shown here is derived from an EMBL/GenBank/DDBJ whole genome shotgun (WGS) entry which is preliminary data.</text>
</comment>
<dbReference type="PROSITE" id="PS00455">
    <property type="entry name" value="AMP_BINDING"/>
    <property type="match status" value="1"/>
</dbReference>
<reference evidence="4 5" key="1">
    <citation type="submission" date="2019-03" db="EMBL/GenBank/DDBJ databases">
        <title>Freshwater and sediment microbial communities from various areas in North America, analyzing microbe dynamics in response to fracking.</title>
        <authorList>
            <person name="Lamendella R."/>
        </authorList>
    </citation>
    <scope>NUCLEOTIDE SEQUENCE [LARGE SCALE GENOMIC DNA]</scope>
    <source>
        <strain evidence="4 5">175.2</strain>
    </source>
</reference>
<dbReference type="RefSeq" id="WP_245510875.1">
    <property type="nucleotide sequence ID" value="NZ_SMAR01000001.1"/>
</dbReference>
<dbReference type="Gene3D" id="3.30.300.30">
    <property type="match status" value="1"/>
</dbReference>
<evidence type="ECO:0000259" key="2">
    <source>
        <dbReference type="Pfam" id="PF00501"/>
    </source>
</evidence>
<dbReference type="InterPro" id="IPR020845">
    <property type="entry name" value="AMP-binding_CS"/>
</dbReference>
<dbReference type="InterPro" id="IPR045851">
    <property type="entry name" value="AMP-bd_C_sf"/>
</dbReference>
<name>A0A4V2V4Y4_9HYPH</name>
<protein>
    <submittedName>
        <fullName evidence="4">Long-chain acyl-CoA synthetase</fullName>
    </submittedName>
</protein>
<evidence type="ECO:0000259" key="3">
    <source>
        <dbReference type="Pfam" id="PF13193"/>
    </source>
</evidence>
<proteinExistence type="predicted"/>
<dbReference type="PANTHER" id="PTHR43767">
    <property type="entry name" value="LONG-CHAIN-FATTY-ACID--COA LIGASE"/>
    <property type="match status" value="1"/>
</dbReference>
<dbReference type="GO" id="GO:0016877">
    <property type="term" value="F:ligase activity, forming carbon-sulfur bonds"/>
    <property type="evidence" value="ECO:0007669"/>
    <property type="project" value="UniProtKB-ARBA"/>
</dbReference>
<dbReference type="EMBL" id="SMAR01000001">
    <property type="protein sequence ID" value="TCT44931.1"/>
    <property type="molecule type" value="Genomic_DNA"/>
</dbReference>
<evidence type="ECO:0000313" key="4">
    <source>
        <dbReference type="EMBL" id="TCT44931.1"/>
    </source>
</evidence>
<dbReference type="PANTHER" id="PTHR43767:SF9">
    <property type="entry name" value="LONG-CHAIN-FATTY-ACID--COA LIGASE"/>
    <property type="match status" value="1"/>
</dbReference>
<feature type="domain" description="AMP-binding enzyme C-terminal" evidence="3">
    <location>
        <begin position="487"/>
        <end position="561"/>
    </location>
</feature>
<dbReference type="SUPFAM" id="SSF56801">
    <property type="entry name" value="Acetyl-CoA synthetase-like"/>
    <property type="match status" value="1"/>
</dbReference>
<organism evidence="4 5">
    <name type="scientific">Martelella mediterranea</name>
    <dbReference type="NCBI Taxonomy" id="293089"/>
    <lineage>
        <taxon>Bacteria</taxon>
        <taxon>Pseudomonadati</taxon>
        <taxon>Pseudomonadota</taxon>
        <taxon>Alphaproteobacteria</taxon>
        <taxon>Hyphomicrobiales</taxon>
        <taxon>Aurantimonadaceae</taxon>
        <taxon>Martelella</taxon>
    </lineage>
</organism>
<keyword evidence="5" id="KW-1185">Reference proteome</keyword>
<dbReference type="Proteomes" id="UP000295097">
    <property type="component" value="Unassembled WGS sequence"/>
</dbReference>
<dbReference type="CDD" id="cd05936">
    <property type="entry name" value="FC-FACS_FadD_like"/>
    <property type="match status" value="1"/>
</dbReference>
<dbReference type="AlphaFoldDB" id="A0A4V2V4Y4"/>
<accession>A0A4V2V4Y4</accession>
<feature type="region of interest" description="Disordered" evidence="1">
    <location>
        <begin position="565"/>
        <end position="593"/>
    </location>
</feature>
<sequence>MKQDMHAQAAEDAAYGGAEASPTKGGVLRPFDPDEILPTLPAFLDESVARFADKAAIEFFGRSWSYRDIGQLVDKMAAGLAALGVEKGMRVGLCLPNSPYSVISFFAVLKAGGTVVNYNPLYTSRELAAQIADSGTELMITLDLKAVYQGLGPIIAESGLKRVVVCPMADALPPAKGLLFRIFKRSERADIPADDRHIAFDAVIKRGSASRVPGVHIEPEDIAVLQYTGGTTGVPKGAMLSHRALVANARQLVAQPGCDVLIEGEESIVGVLPFFHVFAMTVCMLFAIEIGAVMVLVPRFNKEELIGLMEKRKPTLFPAVPTIYGAINALAETRKLHLESLKICISGGAPLPLEVRADFEELTGCKLSEGYGLTECSPVVSVNPFDGRPVRAGSAGLPMPGTSLEIRDSENPAVLLPRSVKGELWVRGPQVMSGYWNKPDETAHVLRDGALRTGDVGYVDEDGYLFLVDRLKDMIICSGYNVYPRVIEDALYEHDAIAEVIVIGVRDAYRGETPKAFVTLREGASVSIEDLHAFLVPRLSKIELPREIEIRDSLPKTMIGKLSKKELIEEERRSTHHKTGASEDEEARRHVDA</sequence>
<dbReference type="Gene3D" id="3.40.50.12780">
    <property type="entry name" value="N-terminal domain of ligase-like"/>
    <property type="match status" value="1"/>
</dbReference>
<gene>
    <name evidence="4" type="ORF">EDC90_100168</name>
</gene>
<dbReference type="InterPro" id="IPR025110">
    <property type="entry name" value="AMP-bd_C"/>
</dbReference>